<keyword evidence="3" id="KW-1185">Reference proteome</keyword>
<name>A0A183DA08_9BILA</name>
<evidence type="ECO:0000313" key="2">
    <source>
        <dbReference type="EMBL" id="VDK51262.1"/>
    </source>
</evidence>
<evidence type="ECO:0000313" key="1">
    <source>
        <dbReference type="EMBL" id="VDK51260.1"/>
    </source>
</evidence>
<evidence type="ECO:0000313" key="5">
    <source>
        <dbReference type="WBParaSite" id="GPUH_0000555701-mRNA-1"/>
    </source>
</evidence>
<protein>
    <submittedName>
        <fullName evidence="4 5">C3H1-type domain-containing protein</fullName>
    </submittedName>
</protein>
<reference evidence="1 3" key="2">
    <citation type="submission" date="2018-11" db="EMBL/GenBank/DDBJ databases">
        <authorList>
            <consortium name="Pathogen Informatics"/>
        </authorList>
    </citation>
    <scope>NUCLEOTIDE SEQUENCE [LARGE SCALE GENOMIC DNA]</scope>
</reference>
<evidence type="ECO:0000313" key="4">
    <source>
        <dbReference type="WBParaSite" id="GPUH_0000555601-mRNA-1"/>
    </source>
</evidence>
<dbReference type="OrthoDB" id="10047021at2759"/>
<dbReference type="EMBL" id="UYRT01011952">
    <property type="protein sequence ID" value="VDK51262.1"/>
    <property type="molecule type" value="Genomic_DNA"/>
</dbReference>
<reference evidence="4 5" key="1">
    <citation type="submission" date="2016-06" db="UniProtKB">
        <authorList>
            <consortium name="WormBaseParasite"/>
        </authorList>
    </citation>
    <scope>IDENTIFICATION</scope>
</reference>
<dbReference type="WBParaSite" id="GPUH_0000555601-mRNA-1">
    <property type="protein sequence ID" value="GPUH_0000555601-mRNA-1"/>
    <property type="gene ID" value="GPUH_0000555601"/>
</dbReference>
<organism evidence="4">
    <name type="scientific">Gongylonema pulchrum</name>
    <dbReference type="NCBI Taxonomy" id="637853"/>
    <lineage>
        <taxon>Eukaryota</taxon>
        <taxon>Metazoa</taxon>
        <taxon>Ecdysozoa</taxon>
        <taxon>Nematoda</taxon>
        <taxon>Chromadorea</taxon>
        <taxon>Rhabditida</taxon>
        <taxon>Spirurina</taxon>
        <taxon>Spiruromorpha</taxon>
        <taxon>Spiruroidea</taxon>
        <taxon>Gongylonematidae</taxon>
        <taxon>Gongylonema</taxon>
    </lineage>
</organism>
<proteinExistence type="predicted"/>
<accession>A0A183DA08</accession>
<dbReference type="EMBL" id="UYRT01011945">
    <property type="protein sequence ID" value="VDK51260.1"/>
    <property type="molecule type" value="Genomic_DNA"/>
</dbReference>
<gene>
    <name evidence="1" type="ORF">GPUH_LOCUS5551</name>
    <name evidence="2" type="ORF">GPUH_LOCUS5552</name>
</gene>
<dbReference type="AlphaFoldDB" id="A0A183DA08"/>
<dbReference type="WBParaSite" id="GPUH_0000555701-mRNA-1">
    <property type="protein sequence ID" value="GPUH_0000555701-mRNA-1"/>
    <property type="gene ID" value="GPUH_0000555701"/>
</dbReference>
<dbReference type="Proteomes" id="UP000271098">
    <property type="component" value="Unassembled WGS sequence"/>
</dbReference>
<sequence length="116" mass="13305">MNISPLWADEAVFYCILFSENCSSWCCEQACPLSDIADILNKEEKAQLKDSNGGLQTFLKNQHQVFKVTKGTVAVRNWTEEGRRRVEGRRKASDCWFYKNHPNGCPLTADVCSYRH</sequence>
<evidence type="ECO:0000313" key="3">
    <source>
        <dbReference type="Proteomes" id="UP000271098"/>
    </source>
</evidence>